<feature type="transmembrane region" description="Helical" evidence="1">
    <location>
        <begin position="20"/>
        <end position="41"/>
    </location>
</feature>
<comment type="caution">
    <text evidence="2">The sequence shown here is derived from an EMBL/GenBank/DDBJ whole genome shotgun (WGS) entry which is preliminary data.</text>
</comment>
<keyword evidence="1" id="KW-0472">Membrane</keyword>
<dbReference type="OrthoDB" id="3217629at2"/>
<evidence type="ECO:0000313" key="3">
    <source>
        <dbReference type="Proteomes" id="UP000256269"/>
    </source>
</evidence>
<name>A0A3E0G7R3_9PSEU</name>
<dbReference type="EMBL" id="QUNO01000037">
    <property type="protein sequence ID" value="REH18128.1"/>
    <property type="molecule type" value="Genomic_DNA"/>
</dbReference>
<sequence length="232" mass="23479">MNSPLWIYEVRRVGLPVLAVPAATTVLGAGLVAAVAGGGLVGRVVPGAIETLPALAAGVAVATTIGRDPARELQLSLPTGYGGTLARRLAPTLAATAVGAALLTIGAILAGHWHDAPGVLTAQLVWLAPVLFLAGIGALATLATASAALGTAVVGVLWIVEAAQSSLFVGRPWQPLYLFADGVVPGAPFHDAAGLTDAWWHDRLVLCVAALVVTAVSVVLARRPERLLRGAL</sequence>
<accession>A0A3E0G7R3</accession>
<feature type="transmembrane region" description="Helical" evidence="1">
    <location>
        <begin position="203"/>
        <end position="221"/>
    </location>
</feature>
<reference evidence="2 3" key="1">
    <citation type="submission" date="2018-08" db="EMBL/GenBank/DDBJ databases">
        <title>Genomic Encyclopedia of Archaeal and Bacterial Type Strains, Phase II (KMG-II): from individual species to whole genera.</title>
        <authorList>
            <person name="Goeker M."/>
        </authorList>
    </citation>
    <scope>NUCLEOTIDE SEQUENCE [LARGE SCALE GENOMIC DNA]</scope>
    <source>
        <strain evidence="2 3">DSM 45791</strain>
    </source>
</reference>
<proteinExistence type="predicted"/>
<dbReference type="AlphaFoldDB" id="A0A3E0G7R3"/>
<gene>
    <name evidence="2" type="ORF">BCF44_13715</name>
</gene>
<evidence type="ECO:0008006" key="4">
    <source>
        <dbReference type="Google" id="ProtNLM"/>
    </source>
</evidence>
<protein>
    <recommendedName>
        <fullName evidence="4">ABC-2 type transport system permease protein</fullName>
    </recommendedName>
</protein>
<evidence type="ECO:0000313" key="2">
    <source>
        <dbReference type="EMBL" id="REH18128.1"/>
    </source>
</evidence>
<keyword evidence="1" id="KW-0812">Transmembrane</keyword>
<feature type="transmembrane region" description="Helical" evidence="1">
    <location>
        <begin position="93"/>
        <end position="113"/>
    </location>
</feature>
<organism evidence="2 3">
    <name type="scientific">Kutzneria buriramensis</name>
    <dbReference type="NCBI Taxonomy" id="1045776"/>
    <lineage>
        <taxon>Bacteria</taxon>
        <taxon>Bacillati</taxon>
        <taxon>Actinomycetota</taxon>
        <taxon>Actinomycetes</taxon>
        <taxon>Pseudonocardiales</taxon>
        <taxon>Pseudonocardiaceae</taxon>
        <taxon>Kutzneria</taxon>
    </lineage>
</organism>
<dbReference type="Proteomes" id="UP000256269">
    <property type="component" value="Unassembled WGS sequence"/>
</dbReference>
<feature type="transmembrane region" description="Helical" evidence="1">
    <location>
        <begin position="147"/>
        <end position="169"/>
    </location>
</feature>
<keyword evidence="1" id="KW-1133">Transmembrane helix</keyword>
<evidence type="ECO:0000256" key="1">
    <source>
        <dbReference type="SAM" id="Phobius"/>
    </source>
</evidence>
<dbReference type="RefSeq" id="WP_116182188.1">
    <property type="nucleotide sequence ID" value="NZ_CP144375.1"/>
</dbReference>
<keyword evidence="3" id="KW-1185">Reference proteome</keyword>